<proteinExistence type="predicted"/>
<reference evidence="2" key="1">
    <citation type="submission" date="2023-03" db="EMBL/GenBank/DDBJ databases">
        <title>Edaphobacter sp.</title>
        <authorList>
            <person name="Huber K.J."/>
            <person name="Papendorf J."/>
            <person name="Pilke C."/>
            <person name="Bunk B."/>
            <person name="Sproeer C."/>
            <person name="Pester M."/>
        </authorList>
    </citation>
    <scope>NUCLEOTIDE SEQUENCE</scope>
    <source>
        <strain evidence="2">DSM 110680</strain>
    </source>
</reference>
<dbReference type="GO" id="GO:0016491">
    <property type="term" value="F:oxidoreductase activity"/>
    <property type="evidence" value="ECO:0007669"/>
    <property type="project" value="UniProtKB-KW"/>
</dbReference>
<dbReference type="InterPro" id="IPR036812">
    <property type="entry name" value="NAD(P)_OxRdtase_dom_sf"/>
</dbReference>
<gene>
    <name evidence="2" type="ORF">P8935_10170</name>
</gene>
<dbReference type="SUPFAM" id="SSF51430">
    <property type="entry name" value="NAD(P)-linked oxidoreductase"/>
    <property type="match status" value="1"/>
</dbReference>
<dbReference type="EMBL" id="CP121196">
    <property type="protein sequence ID" value="XBH19663.1"/>
    <property type="molecule type" value="Genomic_DNA"/>
</dbReference>
<dbReference type="InterPro" id="IPR053135">
    <property type="entry name" value="AKR2_Oxidoreductase"/>
</dbReference>
<evidence type="ECO:0000259" key="1">
    <source>
        <dbReference type="Pfam" id="PF00248"/>
    </source>
</evidence>
<dbReference type="PANTHER" id="PTHR43312:SF1">
    <property type="entry name" value="NADP-DEPENDENT OXIDOREDUCTASE DOMAIN-CONTAINING PROTEIN"/>
    <property type="match status" value="1"/>
</dbReference>
<dbReference type="Pfam" id="PF00248">
    <property type="entry name" value="Aldo_ket_red"/>
    <property type="match status" value="1"/>
</dbReference>
<keyword evidence="2" id="KW-0560">Oxidoreductase</keyword>
<sequence length="389" mass="42686">MAINTSRREFLSAGLMLPVAGAASKINFLDSGDKLTTAQPRTPVKLTQRTLGQTGLKVTSVGFGCMITSDPSVIERAADIGINYFDTARGYQHGNNERMVGAALGAKRKNLILSTKSPTDNKEGLLKDLDTSLAELKTDYVDIWYLHAKDTPAAIHDDMIEAQQIAKQQGKIRFAGMSTHALPKMTQWTIDKMAFDVVLTVYNFTMDQKMDEAIAAVAKTGTGVVAMKIMAGGTRAHRPGEPVDPRTQREGAMLAALKWVLKQPHIGTTIPSMTDMDQLDENLRAMSESFSTADEKILAGRLEQIKPLYCRFCGECDGACQKGLQVADTLRILTYADGYGQFALARERFNELPSRHAKVRCGDCTECTVQCPHGVRVSERMSRAQELFA</sequence>
<dbReference type="CDD" id="cd19105">
    <property type="entry name" value="AKR_unchar"/>
    <property type="match status" value="1"/>
</dbReference>
<dbReference type="InterPro" id="IPR023210">
    <property type="entry name" value="NADP_OxRdtase_dom"/>
</dbReference>
<dbReference type="AlphaFoldDB" id="A0AAU7DRQ2"/>
<dbReference type="RefSeq" id="WP_348264882.1">
    <property type="nucleotide sequence ID" value="NZ_CP121196.1"/>
</dbReference>
<accession>A0AAU7DRQ2</accession>
<organism evidence="2">
    <name type="scientific">Telmatobacter sp. DSM 110680</name>
    <dbReference type="NCBI Taxonomy" id="3036704"/>
    <lineage>
        <taxon>Bacteria</taxon>
        <taxon>Pseudomonadati</taxon>
        <taxon>Acidobacteriota</taxon>
        <taxon>Terriglobia</taxon>
        <taxon>Terriglobales</taxon>
        <taxon>Acidobacteriaceae</taxon>
        <taxon>Telmatobacter</taxon>
    </lineage>
</organism>
<dbReference type="PANTHER" id="PTHR43312">
    <property type="entry name" value="D-THREO-ALDOSE 1-DEHYDROGENASE"/>
    <property type="match status" value="1"/>
</dbReference>
<name>A0AAU7DRQ2_9BACT</name>
<protein>
    <submittedName>
        <fullName evidence="2">Aldo/keto reductase</fullName>
        <ecNumber evidence="2">1.1.1.-</ecNumber>
    </submittedName>
</protein>
<dbReference type="SUPFAM" id="SSF46548">
    <property type="entry name" value="alpha-helical ferredoxin"/>
    <property type="match status" value="1"/>
</dbReference>
<dbReference type="Gene3D" id="3.20.20.100">
    <property type="entry name" value="NADP-dependent oxidoreductase domain"/>
    <property type="match status" value="1"/>
</dbReference>
<evidence type="ECO:0000313" key="2">
    <source>
        <dbReference type="EMBL" id="XBH19663.1"/>
    </source>
</evidence>
<feature type="domain" description="NADP-dependent oxidoreductase" evidence="1">
    <location>
        <begin position="73"/>
        <end position="294"/>
    </location>
</feature>
<dbReference type="EC" id="1.1.1.-" evidence="2"/>